<dbReference type="EMBL" id="CAADFF010000040">
    <property type="protein sequence ID" value="VFJ92925.1"/>
    <property type="molecule type" value="Genomic_DNA"/>
</dbReference>
<gene>
    <name evidence="1" type="ORF">BECKLFY1418B_GA0070995_104018</name>
</gene>
<accession>A0A450UK57</accession>
<protein>
    <recommendedName>
        <fullName evidence="2">DUF2442 domain-containing protein</fullName>
    </recommendedName>
</protein>
<organism evidence="1">
    <name type="scientific">Candidatus Kentrum sp. LFY</name>
    <dbReference type="NCBI Taxonomy" id="2126342"/>
    <lineage>
        <taxon>Bacteria</taxon>
        <taxon>Pseudomonadati</taxon>
        <taxon>Pseudomonadota</taxon>
        <taxon>Gammaproteobacteria</taxon>
        <taxon>Candidatus Kentrum</taxon>
    </lineage>
</organism>
<dbReference type="SUPFAM" id="SSF143880">
    <property type="entry name" value="NE0471 N-terminal domain-like"/>
    <property type="match status" value="1"/>
</dbReference>
<name>A0A450UK57_9GAMM</name>
<dbReference type="InterPro" id="IPR036782">
    <property type="entry name" value="NE0471-like_N"/>
</dbReference>
<evidence type="ECO:0000313" key="1">
    <source>
        <dbReference type="EMBL" id="VFJ92925.1"/>
    </source>
</evidence>
<reference evidence="1" key="1">
    <citation type="submission" date="2019-02" db="EMBL/GenBank/DDBJ databases">
        <authorList>
            <person name="Gruber-Vodicka R. H."/>
            <person name="Seah K. B. B."/>
        </authorList>
    </citation>
    <scope>NUCLEOTIDE SEQUENCE</scope>
    <source>
        <strain evidence="1">BECK_M7</strain>
    </source>
</reference>
<proteinExistence type="predicted"/>
<evidence type="ECO:0008006" key="2">
    <source>
        <dbReference type="Google" id="ProtNLM"/>
    </source>
</evidence>
<sequence>MIEVTAVKPRSEYRLLVTFSNGEDKHFDMRPYLHYPVFQKLENPGFFALASVDYGTVTWPGDIDIAPETLFIKGTPA</sequence>
<dbReference type="AlphaFoldDB" id="A0A450UK57"/>
<dbReference type="InterPro" id="IPR018841">
    <property type="entry name" value="DUF2442"/>
</dbReference>
<dbReference type="Pfam" id="PF10387">
    <property type="entry name" value="DUF2442"/>
    <property type="match status" value="1"/>
</dbReference>
<dbReference type="Gene3D" id="3.30.2020.10">
    <property type="entry name" value="NE0471-like N-terminal domain"/>
    <property type="match status" value="1"/>
</dbReference>